<feature type="domain" description="C2H2-type" evidence="10">
    <location>
        <begin position="154"/>
        <end position="178"/>
    </location>
</feature>
<dbReference type="PANTHER" id="PTHR46179:SF13">
    <property type="entry name" value="C2H2-TYPE DOMAIN-CONTAINING PROTEIN"/>
    <property type="match status" value="1"/>
</dbReference>
<dbReference type="Gene3D" id="3.30.160.60">
    <property type="entry name" value="Classic Zinc Finger"/>
    <property type="match status" value="1"/>
</dbReference>
<feature type="region of interest" description="Disordered" evidence="9">
    <location>
        <begin position="237"/>
        <end position="294"/>
    </location>
</feature>
<dbReference type="OrthoDB" id="6365676at2759"/>
<dbReference type="InterPro" id="IPR013087">
    <property type="entry name" value="Znf_C2H2_type"/>
</dbReference>
<dbReference type="PANTHER" id="PTHR46179">
    <property type="entry name" value="ZINC FINGER PROTEIN"/>
    <property type="match status" value="1"/>
</dbReference>
<evidence type="ECO:0000256" key="4">
    <source>
        <dbReference type="ARBA" id="ARBA00022833"/>
    </source>
</evidence>
<keyword evidence="5" id="KW-0805">Transcription regulation</keyword>
<evidence type="ECO:0000259" key="10">
    <source>
        <dbReference type="PROSITE" id="PS50157"/>
    </source>
</evidence>
<keyword evidence="4" id="KW-0862">Zinc</keyword>
<dbReference type="GO" id="GO:0005634">
    <property type="term" value="C:nucleus"/>
    <property type="evidence" value="ECO:0007669"/>
    <property type="project" value="UniProtKB-SubCell"/>
</dbReference>
<dbReference type="FunFam" id="3.30.160.60:FF:000446">
    <property type="entry name" value="Zinc finger protein"/>
    <property type="match status" value="1"/>
</dbReference>
<dbReference type="EMBL" id="KV722420">
    <property type="protein sequence ID" value="OCH89743.1"/>
    <property type="molecule type" value="Genomic_DNA"/>
</dbReference>
<evidence type="ECO:0000313" key="11">
    <source>
        <dbReference type="EMBL" id="OCH89743.1"/>
    </source>
</evidence>
<keyword evidence="2" id="KW-0479">Metal-binding</keyword>
<keyword evidence="6" id="KW-0804">Transcription</keyword>
<reference evidence="11 12" key="1">
    <citation type="submission" date="2016-07" db="EMBL/GenBank/DDBJ databases">
        <title>Draft genome of the white-rot fungus Obba rivulosa 3A-2.</title>
        <authorList>
            <consortium name="DOE Joint Genome Institute"/>
            <person name="Miettinen O."/>
            <person name="Riley R."/>
            <person name="Acob R."/>
            <person name="Barry K."/>
            <person name="Cullen D."/>
            <person name="De Vries R."/>
            <person name="Hainaut M."/>
            <person name="Hatakka A."/>
            <person name="Henrissat B."/>
            <person name="Hilden K."/>
            <person name="Kuo R."/>
            <person name="Labutti K."/>
            <person name="Lipzen A."/>
            <person name="Makela M.R."/>
            <person name="Sandor L."/>
            <person name="Spatafora J.W."/>
            <person name="Grigoriev I.V."/>
            <person name="Hibbett D.S."/>
        </authorList>
    </citation>
    <scope>NUCLEOTIDE SEQUENCE [LARGE SCALE GENOMIC DNA]</scope>
    <source>
        <strain evidence="11 12">3A-2</strain>
    </source>
</reference>
<dbReference type="GO" id="GO:0006357">
    <property type="term" value="P:regulation of transcription by RNA polymerase II"/>
    <property type="evidence" value="ECO:0007669"/>
    <property type="project" value="TreeGrafter"/>
</dbReference>
<dbReference type="GO" id="GO:0008270">
    <property type="term" value="F:zinc ion binding"/>
    <property type="evidence" value="ECO:0007669"/>
    <property type="project" value="UniProtKB-KW"/>
</dbReference>
<organism evidence="11 12">
    <name type="scientific">Obba rivulosa</name>
    <dbReference type="NCBI Taxonomy" id="1052685"/>
    <lineage>
        <taxon>Eukaryota</taxon>
        <taxon>Fungi</taxon>
        <taxon>Dikarya</taxon>
        <taxon>Basidiomycota</taxon>
        <taxon>Agaricomycotina</taxon>
        <taxon>Agaricomycetes</taxon>
        <taxon>Polyporales</taxon>
        <taxon>Gelatoporiaceae</taxon>
        <taxon>Obba</taxon>
    </lineage>
</organism>
<accession>A0A8E2DNF8</accession>
<dbReference type="InterPro" id="IPR051061">
    <property type="entry name" value="Zinc_finger_trans_reg"/>
</dbReference>
<evidence type="ECO:0000256" key="6">
    <source>
        <dbReference type="ARBA" id="ARBA00023163"/>
    </source>
</evidence>
<dbReference type="Pfam" id="PF00096">
    <property type="entry name" value="zf-C2H2"/>
    <property type="match status" value="2"/>
</dbReference>
<evidence type="ECO:0000256" key="8">
    <source>
        <dbReference type="PROSITE-ProRule" id="PRU00042"/>
    </source>
</evidence>
<gene>
    <name evidence="11" type="ORF">OBBRIDRAFT_732124</name>
</gene>
<keyword evidence="12" id="KW-1185">Reference proteome</keyword>
<proteinExistence type="predicted"/>
<keyword evidence="3 8" id="KW-0863">Zinc-finger</keyword>
<feature type="domain" description="C2H2-type" evidence="10">
    <location>
        <begin position="123"/>
        <end position="153"/>
    </location>
</feature>
<dbReference type="InterPro" id="IPR036236">
    <property type="entry name" value="Znf_C2H2_sf"/>
</dbReference>
<dbReference type="PROSITE" id="PS50157">
    <property type="entry name" value="ZINC_FINGER_C2H2_2"/>
    <property type="match status" value="2"/>
</dbReference>
<dbReference type="SUPFAM" id="SSF57667">
    <property type="entry name" value="beta-beta-alpha zinc fingers"/>
    <property type="match status" value="2"/>
</dbReference>
<sequence length="317" mass="35854">MPEAWKPISFIARRSFASPQEDLADATEAAEVHVEPQSLPSPKYVQNPPQKWIERRRRYDWEFVDGKKHDIHNGVLLPSCWLPRPGPQKVFADEPLPVSGVNKKAKGRHVPTKEMGVRKGTTYTCRVLQCRKVFTRYEHLRRHYVSLHSHDKPHACPLPFCDKAFARLDNLRQHMKVHRDCGTMYDCTKDFDGIECGKLGEVNLDIPKPLEEVPVLCFDPRLILFIHPHFAETGDPLGLFPRPRAQQEDQSNANERDTHASDTNDATSEEFAPAVDVGSDVADESAESSQSLEPSMAVMADVLTLIDDTIHDSATQM</sequence>
<dbReference type="PROSITE" id="PS00028">
    <property type="entry name" value="ZINC_FINGER_C2H2_1"/>
    <property type="match status" value="2"/>
</dbReference>
<name>A0A8E2DNF8_9APHY</name>
<evidence type="ECO:0000256" key="7">
    <source>
        <dbReference type="ARBA" id="ARBA00023242"/>
    </source>
</evidence>
<evidence type="ECO:0000256" key="2">
    <source>
        <dbReference type="ARBA" id="ARBA00022723"/>
    </source>
</evidence>
<evidence type="ECO:0000313" key="12">
    <source>
        <dbReference type="Proteomes" id="UP000250043"/>
    </source>
</evidence>
<evidence type="ECO:0000256" key="5">
    <source>
        <dbReference type="ARBA" id="ARBA00023015"/>
    </source>
</evidence>
<comment type="subcellular location">
    <subcellularLocation>
        <location evidence="1">Nucleus</location>
    </subcellularLocation>
</comment>
<evidence type="ECO:0000256" key="9">
    <source>
        <dbReference type="SAM" id="MobiDB-lite"/>
    </source>
</evidence>
<dbReference type="Proteomes" id="UP000250043">
    <property type="component" value="Unassembled WGS sequence"/>
</dbReference>
<dbReference type="AlphaFoldDB" id="A0A8E2DNF8"/>
<dbReference type="SMART" id="SM00355">
    <property type="entry name" value="ZnF_C2H2"/>
    <property type="match status" value="2"/>
</dbReference>
<keyword evidence="7" id="KW-0539">Nucleus</keyword>
<evidence type="ECO:0000256" key="3">
    <source>
        <dbReference type="ARBA" id="ARBA00022771"/>
    </source>
</evidence>
<evidence type="ECO:0000256" key="1">
    <source>
        <dbReference type="ARBA" id="ARBA00004123"/>
    </source>
</evidence>
<protein>
    <recommendedName>
        <fullName evidence="10">C2H2-type domain-containing protein</fullName>
    </recommendedName>
</protein>